<reference evidence="1" key="1">
    <citation type="submission" date="2016-08" db="EMBL/GenBank/DDBJ databases">
        <authorList>
            <person name="Ngugi D.K."/>
            <person name="Miyake S."/>
            <person name="Stingl U."/>
        </authorList>
    </citation>
    <scope>NUCLEOTIDE SEQUENCE</scope>
    <source>
        <strain evidence="1">SCG-B11WGA-EpuloA1</strain>
    </source>
</reference>
<organism evidence="1 2">
    <name type="scientific">Candidatus Epulonipiscium fishelsonii</name>
    <dbReference type="NCBI Taxonomy" id="77094"/>
    <lineage>
        <taxon>Bacteria</taxon>
        <taxon>Bacillati</taxon>
        <taxon>Bacillota</taxon>
        <taxon>Clostridia</taxon>
        <taxon>Lachnospirales</taxon>
        <taxon>Lachnospiraceae</taxon>
        <taxon>Candidatus Epulonipiscium</taxon>
    </lineage>
</organism>
<dbReference type="EMBL" id="LJDB01000033">
    <property type="protein sequence ID" value="ONI41563.1"/>
    <property type="molecule type" value="Genomic_DNA"/>
</dbReference>
<accession>A0ACC8XEK2</accession>
<keyword evidence="2" id="KW-1185">Reference proteome</keyword>
<gene>
    <name evidence="1" type="ORF">AN396_00585</name>
</gene>
<dbReference type="Proteomes" id="UP000188605">
    <property type="component" value="Unassembled WGS sequence"/>
</dbReference>
<evidence type="ECO:0000313" key="2">
    <source>
        <dbReference type="Proteomes" id="UP000188605"/>
    </source>
</evidence>
<evidence type="ECO:0000313" key="1">
    <source>
        <dbReference type="EMBL" id="ONI41563.1"/>
    </source>
</evidence>
<name>A0ACC8XEK2_9FIRM</name>
<proteinExistence type="predicted"/>
<protein>
    <submittedName>
        <fullName evidence="1">Uncharacterized protein</fullName>
    </submittedName>
</protein>
<sequence>MNFNFDCDCKKGTGDIHFINLRGCAGYGYNTHNKTTNACPPEAPWWADGKYPDLGDFGGFYNPWFFPGYGPNVPMPIGKDDIIVESTSGKSIPGFHYVPYWPYIAPDKPVADKKDKCCCKDEWECGDEWYYGRCNKK</sequence>
<comment type="caution">
    <text evidence="1">The sequence shown here is derived from an EMBL/GenBank/DDBJ whole genome shotgun (WGS) entry which is preliminary data.</text>
</comment>